<dbReference type="EMBL" id="BMKS01000002">
    <property type="protein sequence ID" value="GGG20399.1"/>
    <property type="molecule type" value="Genomic_DNA"/>
</dbReference>
<keyword evidence="3" id="KW-1185">Reference proteome</keyword>
<reference evidence="2 3" key="1">
    <citation type="journal article" date="2014" name="Int. J. Syst. Evol. Microbiol.">
        <title>Complete genome sequence of Corynebacterium casei LMG S-19264T (=DSM 44701T), isolated from a smear-ripened cheese.</title>
        <authorList>
            <consortium name="US DOE Joint Genome Institute (JGI-PGF)"/>
            <person name="Walter F."/>
            <person name="Albersmeier A."/>
            <person name="Kalinowski J."/>
            <person name="Ruckert C."/>
        </authorList>
    </citation>
    <scope>NUCLEOTIDE SEQUENCE [LARGE SCALE GENOMIC DNA]</scope>
    <source>
        <strain evidence="2 3">CGMCC 1.16330</strain>
    </source>
</reference>
<evidence type="ECO:0000259" key="1">
    <source>
        <dbReference type="Pfam" id="PF13480"/>
    </source>
</evidence>
<protein>
    <recommendedName>
        <fullName evidence="1">BioF2-like acetyltransferase domain-containing protein</fullName>
    </recommendedName>
</protein>
<dbReference type="InterPro" id="IPR016181">
    <property type="entry name" value="Acyl_CoA_acyltransferase"/>
</dbReference>
<dbReference type="SUPFAM" id="SSF55729">
    <property type="entry name" value="Acyl-CoA N-acyltransferases (Nat)"/>
    <property type="match status" value="1"/>
</dbReference>
<dbReference type="AlphaFoldDB" id="A0A8J3EA04"/>
<evidence type="ECO:0000313" key="2">
    <source>
        <dbReference type="EMBL" id="GGG20399.1"/>
    </source>
</evidence>
<dbReference type="InterPro" id="IPR038740">
    <property type="entry name" value="BioF2-like_GNAT_dom"/>
</dbReference>
<sequence length="357" mass="39363">MRVSIVAPRELGEAEFATWRRFLADDPSLASPYLRPEFTRLVAEVRKDVRVAVVEDGGAVRAFLPFQRRGRVGRPVAGGLSDCQALIAAPGWECDARALVRASGLAVFDFTHMRAGQRAFAPFHRRVADSHVIALGAGGFEGYARERKGAGHAVVAQTLSHARRLERRLGPLRFVLHDPDPRTLHRLIAWKRRQYRATGALDVFAHPWTVALLERLQATRAEGFAGVLSTLTAGDRLVAAHIGMRSPTVLHYWFPAYDGEHAKSAPGRILLLELIRASAAAGIGAIELGAGDEDYKRRFANGAVPVAAGYVGSASLPLWLRRLRHLAEAAARRLPVGRAARWPAALFFRLEWQRNHR</sequence>
<organism evidence="2 3">
    <name type="scientific">Caldovatus sediminis</name>
    <dbReference type="NCBI Taxonomy" id="2041189"/>
    <lineage>
        <taxon>Bacteria</taxon>
        <taxon>Pseudomonadati</taxon>
        <taxon>Pseudomonadota</taxon>
        <taxon>Alphaproteobacteria</taxon>
        <taxon>Acetobacterales</taxon>
        <taxon>Roseomonadaceae</taxon>
        <taxon>Caldovatus</taxon>
    </lineage>
</organism>
<name>A0A8J3EA04_9PROT</name>
<dbReference type="Proteomes" id="UP000597507">
    <property type="component" value="Unassembled WGS sequence"/>
</dbReference>
<dbReference type="Pfam" id="PF13480">
    <property type="entry name" value="Acetyltransf_6"/>
    <property type="match status" value="1"/>
</dbReference>
<evidence type="ECO:0000313" key="3">
    <source>
        <dbReference type="Proteomes" id="UP000597507"/>
    </source>
</evidence>
<feature type="domain" description="BioF2-like acetyltransferase" evidence="1">
    <location>
        <begin position="160"/>
        <end position="297"/>
    </location>
</feature>
<comment type="caution">
    <text evidence="2">The sequence shown here is derived from an EMBL/GenBank/DDBJ whole genome shotgun (WGS) entry which is preliminary data.</text>
</comment>
<dbReference type="Gene3D" id="3.40.630.30">
    <property type="match status" value="1"/>
</dbReference>
<accession>A0A8J3EA04</accession>
<proteinExistence type="predicted"/>
<dbReference type="RefSeq" id="WP_188898310.1">
    <property type="nucleotide sequence ID" value="NZ_BMKS01000002.1"/>
</dbReference>
<gene>
    <name evidence="2" type="ORF">GCM10010964_05760</name>
</gene>